<dbReference type="RefSeq" id="WP_073496055.1">
    <property type="nucleotide sequence ID" value="NZ_MPOH02000015.1"/>
</dbReference>
<dbReference type="PROSITE" id="PS51257">
    <property type="entry name" value="PROKAR_LIPOPROTEIN"/>
    <property type="match status" value="1"/>
</dbReference>
<proteinExistence type="predicted"/>
<feature type="chain" id="PRO_5012731853" description="DUF4097 domain-containing protein" evidence="2">
    <location>
        <begin position="22"/>
        <end position="256"/>
    </location>
</feature>
<reference evidence="4 5" key="2">
    <citation type="submission" date="2017-02" db="EMBL/GenBank/DDBJ databases">
        <title>Draft genome sequence of Streptomyces phaeoluteigriseus type strain DSM41896.</title>
        <authorList>
            <person name="Salih T.S."/>
            <person name="Algora Gallardo L."/>
            <person name="Melo Santos T."/>
            <person name="Filgueira Martinez S."/>
            <person name="Herron P.R."/>
        </authorList>
    </citation>
    <scope>NUCLEOTIDE SEQUENCE [LARGE SCALE GENOMIC DNA]</scope>
    <source>
        <strain evidence="4 5">DSM 41896</strain>
    </source>
</reference>
<sequence>MARFTVQVRTVLAAGAVVALAATGTACSSAGDDEHPDHRSFALEGATLTVDSDDSALEIVASDEYRAGAVRVTRWFDGSVLVGDGPEVTWSMKDDRLVLRTHCSGVVADCSAKHRIEVPRGVAVKVEEDDGSVRARGFQDALSIRTADGSVRVTDSSGPLDLRSDDGSVRAQVSSRQVSAHTRDGSIRLDLEAVPDRVESASDDGSVTIELPRATYKVTTRTGDGSVDVSVPRDDSSEHVVSARSGDGKVTVRNAN</sequence>
<feature type="signal peptide" evidence="2">
    <location>
        <begin position="1"/>
        <end position="21"/>
    </location>
</feature>
<evidence type="ECO:0000313" key="5">
    <source>
        <dbReference type="Proteomes" id="UP000184286"/>
    </source>
</evidence>
<comment type="caution">
    <text evidence="4">The sequence shown here is derived from an EMBL/GenBank/DDBJ whole genome shotgun (WGS) entry which is preliminary data.</text>
</comment>
<evidence type="ECO:0000313" key="4">
    <source>
        <dbReference type="EMBL" id="OQD54926.1"/>
    </source>
</evidence>
<dbReference type="Proteomes" id="UP000184286">
    <property type="component" value="Unassembled WGS sequence"/>
</dbReference>
<accession>A0A1V6MRJ8</accession>
<dbReference type="OrthoDB" id="5243271at2"/>
<gene>
    <name evidence="4" type="ORF">BM536_024115</name>
</gene>
<dbReference type="Pfam" id="PF13349">
    <property type="entry name" value="DUF4097"/>
    <property type="match status" value="1"/>
</dbReference>
<evidence type="ECO:0000256" key="1">
    <source>
        <dbReference type="SAM" id="MobiDB-lite"/>
    </source>
</evidence>
<dbReference type="InterPro" id="IPR025164">
    <property type="entry name" value="Toastrack_DUF4097"/>
</dbReference>
<name>A0A1V6MRJ8_9ACTN</name>
<evidence type="ECO:0000256" key="2">
    <source>
        <dbReference type="SAM" id="SignalP"/>
    </source>
</evidence>
<feature type="region of interest" description="Disordered" evidence="1">
    <location>
        <begin position="222"/>
        <end position="256"/>
    </location>
</feature>
<dbReference type="AlphaFoldDB" id="A0A1V6MRJ8"/>
<dbReference type="EMBL" id="MPOH02000015">
    <property type="protein sequence ID" value="OQD54926.1"/>
    <property type="molecule type" value="Genomic_DNA"/>
</dbReference>
<reference evidence="5" key="1">
    <citation type="submission" date="2016-11" db="EMBL/GenBank/DDBJ databases">
        <authorList>
            <person name="Schniete J.K."/>
            <person name="Salih T."/>
            <person name="Algora Gallardo L."/>
            <person name="Martinez Fernandez S."/>
            <person name="Herron P.R."/>
        </authorList>
    </citation>
    <scope>NUCLEOTIDE SEQUENCE [LARGE SCALE GENOMIC DNA]</scope>
    <source>
        <strain evidence="5">DSM 41896</strain>
    </source>
</reference>
<protein>
    <recommendedName>
        <fullName evidence="3">DUF4097 domain-containing protein</fullName>
    </recommendedName>
</protein>
<dbReference type="STRING" id="114686.BM536_024115"/>
<organism evidence="4 5">
    <name type="scientific">Streptomyces phaeoluteigriseus</name>
    <dbReference type="NCBI Taxonomy" id="114686"/>
    <lineage>
        <taxon>Bacteria</taxon>
        <taxon>Bacillati</taxon>
        <taxon>Actinomycetota</taxon>
        <taxon>Actinomycetes</taxon>
        <taxon>Kitasatosporales</taxon>
        <taxon>Streptomycetaceae</taxon>
        <taxon>Streptomyces</taxon>
        <taxon>Streptomyces aurantiacus group</taxon>
    </lineage>
</organism>
<feature type="domain" description="DUF4097" evidence="3">
    <location>
        <begin position="124"/>
        <end position="252"/>
    </location>
</feature>
<keyword evidence="2" id="KW-0732">Signal</keyword>
<evidence type="ECO:0000259" key="3">
    <source>
        <dbReference type="Pfam" id="PF13349"/>
    </source>
</evidence>